<keyword evidence="1" id="KW-1133">Transmembrane helix</keyword>
<reference evidence="2 3" key="1">
    <citation type="journal article" date="2018" name="Sci. Rep.">
        <title>Genomic signatures of local adaptation to the degree of environmental predictability in rotifers.</title>
        <authorList>
            <person name="Franch-Gras L."/>
            <person name="Hahn C."/>
            <person name="Garcia-Roger E.M."/>
            <person name="Carmona M.J."/>
            <person name="Serra M."/>
            <person name="Gomez A."/>
        </authorList>
    </citation>
    <scope>NUCLEOTIDE SEQUENCE [LARGE SCALE GENOMIC DNA]</scope>
    <source>
        <strain evidence="2">HYR1</strain>
    </source>
</reference>
<name>A0A3M7QIY7_BRAPC</name>
<evidence type="ECO:0000313" key="3">
    <source>
        <dbReference type="Proteomes" id="UP000276133"/>
    </source>
</evidence>
<protein>
    <submittedName>
        <fullName evidence="2">Uncharacterized protein</fullName>
    </submittedName>
</protein>
<keyword evidence="3" id="KW-1185">Reference proteome</keyword>
<evidence type="ECO:0000256" key="1">
    <source>
        <dbReference type="SAM" id="Phobius"/>
    </source>
</evidence>
<accession>A0A3M7QIY7</accession>
<sequence>MRQNQQTSNGSEKIQFTIKASNISYQLNLAFPKFYFIFHGILFLIASIYLVVQLIYQSIHISKFIYILFINFATVLTTSILTFLIINKRNVALLWMNKFMHLAVIVEIYHNAKRLSNIVQRFMMLPAYLVQDIESIPPKNPANELFNYLANIT</sequence>
<keyword evidence="1" id="KW-0812">Transmembrane</keyword>
<organism evidence="2 3">
    <name type="scientific">Brachionus plicatilis</name>
    <name type="common">Marine rotifer</name>
    <name type="synonym">Brachionus muelleri</name>
    <dbReference type="NCBI Taxonomy" id="10195"/>
    <lineage>
        <taxon>Eukaryota</taxon>
        <taxon>Metazoa</taxon>
        <taxon>Spiralia</taxon>
        <taxon>Gnathifera</taxon>
        <taxon>Rotifera</taxon>
        <taxon>Eurotatoria</taxon>
        <taxon>Monogononta</taxon>
        <taxon>Pseudotrocha</taxon>
        <taxon>Ploima</taxon>
        <taxon>Brachionidae</taxon>
        <taxon>Brachionus</taxon>
    </lineage>
</organism>
<comment type="caution">
    <text evidence="2">The sequence shown here is derived from an EMBL/GenBank/DDBJ whole genome shotgun (WGS) entry which is preliminary data.</text>
</comment>
<gene>
    <name evidence="2" type="ORF">BpHYR1_023384</name>
</gene>
<feature type="transmembrane region" description="Helical" evidence="1">
    <location>
        <begin position="64"/>
        <end position="86"/>
    </location>
</feature>
<proteinExistence type="predicted"/>
<evidence type="ECO:0000313" key="2">
    <source>
        <dbReference type="EMBL" id="RNA11320.1"/>
    </source>
</evidence>
<dbReference type="AlphaFoldDB" id="A0A3M7QIY7"/>
<dbReference type="Proteomes" id="UP000276133">
    <property type="component" value="Unassembled WGS sequence"/>
</dbReference>
<dbReference type="EMBL" id="REGN01005987">
    <property type="protein sequence ID" value="RNA11320.1"/>
    <property type="molecule type" value="Genomic_DNA"/>
</dbReference>
<keyword evidence="1" id="KW-0472">Membrane</keyword>
<feature type="transmembrane region" description="Helical" evidence="1">
    <location>
        <begin position="34"/>
        <end position="52"/>
    </location>
</feature>